<name>A0A0P6DP98_9CRUS</name>
<reference evidence="2" key="1">
    <citation type="submission" date="2015-10" db="EMBL/GenBank/DDBJ databases">
        <title>EvidentialGene: Evidence-directed Construction of Complete mRNA Transcriptomes without Genomes.</title>
        <authorList>
            <person name="Gilbert D.G."/>
        </authorList>
    </citation>
    <scope>NUCLEOTIDE SEQUENCE</scope>
</reference>
<protein>
    <submittedName>
        <fullName evidence="2">Uncharacterized protein</fullName>
    </submittedName>
</protein>
<feature type="transmembrane region" description="Helical" evidence="1">
    <location>
        <begin position="12"/>
        <end position="30"/>
    </location>
</feature>
<reference evidence="3 4" key="2">
    <citation type="submission" date="2016-03" db="EMBL/GenBank/DDBJ databases">
        <title>EvidentialGene: Evidence-directed Construction of Genes on Genomes.</title>
        <authorList>
            <person name="Gilbert D.G."/>
            <person name="Choi J.-H."/>
            <person name="Mockaitis K."/>
            <person name="Colbourne J."/>
            <person name="Pfrender M."/>
        </authorList>
    </citation>
    <scope>NUCLEOTIDE SEQUENCE [LARGE SCALE GENOMIC DNA]</scope>
    <source>
        <strain evidence="3 4">Xinb3</strain>
        <tissue evidence="3">Complete organism</tissue>
    </source>
</reference>
<evidence type="ECO:0000313" key="4">
    <source>
        <dbReference type="Proteomes" id="UP000076858"/>
    </source>
</evidence>
<evidence type="ECO:0000313" key="3">
    <source>
        <dbReference type="EMBL" id="KZS05121.1"/>
    </source>
</evidence>
<keyword evidence="4" id="KW-1185">Reference proteome</keyword>
<keyword evidence="1" id="KW-0812">Transmembrane</keyword>
<dbReference type="Proteomes" id="UP000076858">
    <property type="component" value="Unassembled WGS sequence"/>
</dbReference>
<keyword evidence="1" id="KW-1133">Transmembrane helix</keyword>
<evidence type="ECO:0000256" key="1">
    <source>
        <dbReference type="SAM" id="Phobius"/>
    </source>
</evidence>
<dbReference type="AlphaFoldDB" id="A0A0P6DP98"/>
<dbReference type="EMBL" id="GDIQ01089256">
    <property type="protein sequence ID" value="JAN05481.1"/>
    <property type="molecule type" value="Transcribed_RNA"/>
</dbReference>
<proteinExistence type="predicted"/>
<feature type="transmembrane region" description="Helical" evidence="1">
    <location>
        <begin position="36"/>
        <end position="56"/>
    </location>
</feature>
<organism evidence="2">
    <name type="scientific">Daphnia magna</name>
    <dbReference type="NCBI Taxonomy" id="35525"/>
    <lineage>
        <taxon>Eukaryota</taxon>
        <taxon>Metazoa</taxon>
        <taxon>Ecdysozoa</taxon>
        <taxon>Arthropoda</taxon>
        <taxon>Crustacea</taxon>
        <taxon>Branchiopoda</taxon>
        <taxon>Diplostraca</taxon>
        <taxon>Cladocera</taxon>
        <taxon>Anomopoda</taxon>
        <taxon>Daphniidae</taxon>
        <taxon>Daphnia</taxon>
    </lineage>
</organism>
<sequence length="85" mass="9975">MHIVTVRLSGISFICSLCIVAELLYSFFIPEDFDRFPLFLFLGCATLMVIPCVHLFTKLPLLLFVRFHFPCTWPSRPFFYMGYDL</sequence>
<evidence type="ECO:0000313" key="2">
    <source>
        <dbReference type="EMBL" id="JAN05481.1"/>
    </source>
</evidence>
<accession>A0A0P6DP98</accession>
<dbReference type="EMBL" id="LRGB01002993">
    <property type="protein sequence ID" value="KZS05121.1"/>
    <property type="molecule type" value="Genomic_DNA"/>
</dbReference>
<gene>
    <name evidence="3" type="ORF">APZ42_031677</name>
</gene>
<keyword evidence="1" id="KW-0472">Membrane</keyword>